<keyword evidence="3" id="KW-1185">Reference proteome</keyword>
<reference evidence="2 3" key="1">
    <citation type="journal article" date="2018" name="Genome Announc.">
        <title>Draft Genome Sequence of Lactococcus sp. Strain NtB2 (JCM 32569), Isolated from the Gut of the Higher Termite Nasutitermes takasagoensis.</title>
        <authorList>
            <person name="Noda S."/>
            <person name="Aihara C."/>
            <person name="Yuki M."/>
            <person name="Ohkuma M."/>
        </authorList>
    </citation>
    <scope>NUCLEOTIDE SEQUENCE [LARGE SCALE GENOMIC DNA]</scope>
    <source>
        <strain evidence="2 3">NtB2</strain>
    </source>
</reference>
<evidence type="ECO:0000313" key="3">
    <source>
        <dbReference type="Proteomes" id="UP000245021"/>
    </source>
</evidence>
<dbReference type="PANTHER" id="PTHR33570">
    <property type="entry name" value="4-CARBOXYMUCONOLACTONE DECARBOXYLASE FAMILY PROTEIN"/>
    <property type="match status" value="1"/>
</dbReference>
<proteinExistence type="predicted"/>
<dbReference type="InterPro" id="IPR003779">
    <property type="entry name" value="CMD-like"/>
</dbReference>
<comment type="caution">
    <text evidence="2">The sequence shown here is derived from an EMBL/GenBank/DDBJ whole genome shotgun (WGS) entry which is preliminary data.</text>
</comment>
<dbReference type="Gene3D" id="1.20.1290.10">
    <property type="entry name" value="AhpD-like"/>
    <property type="match status" value="1"/>
</dbReference>
<dbReference type="InterPro" id="IPR052512">
    <property type="entry name" value="4CMD/NDH-1_regulator"/>
</dbReference>
<gene>
    <name evidence="2" type="primary">pcaC</name>
    <name evidence="2" type="ORF">NtB2_00841</name>
</gene>
<protein>
    <submittedName>
        <fullName evidence="2">4-carboxymuconolactone decarboxylase</fullName>
    </submittedName>
</protein>
<feature type="domain" description="Carboxymuconolactone decarboxylase-like" evidence="1">
    <location>
        <begin position="36"/>
        <end position="115"/>
    </location>
</feature>
<dbReference type="Proteomes" id="UP000245021">
    <property type="component" value="Unassembled WGS sequence"/>
</dbReference>
<sequence>MTYERGLKTRIEVIGKANSDLVTESLKDLAPIVDDWTQRAFEDVIDRPVLDIKMREMITITNLVSQGDTAPQLKIHIQGALNTGWTVEEILEAFIHLIPYSGFPRVLNGIRIAKELFEEKKSL</sequence>
<organism evidence="2 3">
    <name type="scientific">Lactococcus termiticola</name>
    <dbReference type="NCBI Taxonomy" id="2169526"/>
    <lineage>
        <taxon>Bacteria</taxon>
        <taxon>Bacillati</taxon>
        <taxon>Bacillota</taxon>
        <taxon>Bacilli</taxon>
        <taxon>Lactobacillales</taxon>
        <taxon>Streptococcaceae</taxon>
        <taxon>Lactococcus</taxon>
    </lineage>
</organism>
<evidence type="ECO:0000313" key="2">
    <source>
        <dbReference type="EMBL" id="GBG96717.1"/>
    </source>
</evidence>
<dbReference type="SUPFAM" id="SSF69118">
    <property type="entry name" value="AhpD-like"/>
    <property type="match status" value="1"/>
</dbReference>
<evidence type="ECO:0000259" key="1">
    <source>
        <dbReference type="Pfam" id="PF02627"/>
    </source>
</evidence>
<name>A0A2R5HF85_9LACT</name>
<dbReference type="OrthoDB" id="9802489at2"/>
<dbReference type="GO" id="GO:0051920">
    <property type="term" value="F:peroxiredoxin activity"/>
    <property type="evidence" value="ECO:0007669"/>
    <property type="project" value="InterPro"/>
</dbReference>
<dbReference type="PANTHER" id="PTHR33570:SF2">
    <property type="entry name" value="CARBOXYMUCONOLACTONE DECARBOXYLASE-LIKE DOMAIN-CONTAINING PROTEIN"/>
    <property type="match status" value="1"/>
</dbReference>
<dbReference type="AlphaFoldDB" id="A0A2R5HF85"/>
<accession>A0A2R5HF85</accession>
<dbReference type="Pfam" id="PF02627">
    <property type="entry name" value="CMD"/>
    <property type="match status" value="1"/>
</dbReference>
<dbReference type="RefSeq" id="WP_109245690.1">
    <property type="nucleotide sequence ID" value="NZ_BFFO01000004.1"/>
</dbReference>
<dbReference type="EMBL" id="BFFO01000004">
    <property type="protein sequence ID" value="GBG96717.1"/>
    <property type="molecule type" value="Genomic_DNA"/>
</dbReference>
<dbReference type="InterPro" id="IPR029032">
    <property type="entry name" value="AhpD-like"/>
</dbReference>